<gene>
    <name evidence="3" type="ORF">FEF26_10610</name>
</gene>
<name>A0A5R9BAZ6_9MICC</name>
<dbReference type="Pfam" id="PF03372">
    <property type="entry name" value="Exo_endo_phos"/>
    <property type="match status" value="1"/>
</dbReference>
<dbReference type="AlphaFoldDB" id="A0A5R9BAZ6"/>
<sequence length="441" mass="46891">MPTGSQTPAHRMKKRDIAKPGFALVLVSCLSLATVPAAQASTSAAQPAVVGVADAATPDPLFPAPGQPTAPSAEDDRTASTVAKDADDLRVATLHANITADSSGDEPVKDLIASLSTGNHTQARAVAQTVQMNDPDVIVLTGVTYDKEHQIAELLNGYLAAGQHSESGLDFPYLFTEGTNSGRESGVDLDGDGTIGGPGDAVGYGEYPGQYGTVIFSKYPIVEEEVRTFKEFLWSDVPDTSMPTGRDSSLESSVLRLHETSMWDVPVEVDGETVHIISASVASPPEAADTDRGDDMRRVMADYVAGRAWYLYDDEGETGHMEPGTPFVVAGVPAVRSGEVENLDVLLESPVIRDTRPEAVTEVPEDEHPAATWATDPEDTRHVAEGRGERASFVLPSTSVDVSGSGVFWPAEGEYGYEVVDPESVYGLDDRLVWLDLTISS</sequence>
<dbReference type="GO" id="GO:0004527">
    <property type="term" value="F:exonuclease activity"/>
    <property type="evidence" value="ECO:0007669"/>
    <property type="project" value="UniProtKB-KW"/>
</dbReference>
<evidence type="ECO:0000256" key="1">
    <source>
        <dbReference type="SAM" id="SignalP"/>
    </source>
</evidence>
<dbReference type="EMBL" id="VAVZ01000028">
    <property type="protein sequence ID" value="TLP95216.1"/>
    <property type="molecule type" value="Genomic_DNA"/>
</dbReference>
<keyword evidence="3" id="KW-0255">Endonuclease</keyword>
<keyword evidence="3" id="KW-0378">Hydrolase</keyword>
<evidence type="ECO:0000259" key="2">
    <source>
        <dbReference type="Pfam" id="PF03372"/>
    </source>
</evidence>
<dbReference type="RefSeq" id="WP_138253515.1">
    <property type="nucleotide sequence ID" value="NZ_VAVZ01000028.1"/>
</dbReference>
<dbReference type="Gene3D" id="3.60.10.10">
    <property type="entry name" value="Endonuclease/exonuclease/phosphatase"/>
    <property type="match status" value="1"/>
</dbReference>
<feature type="chain" id="PRO_5024328739" evidence="1">
    <location>
        <begin position="41"/>
        <end position="441"/>
    </location>
</feature>
<dbReference type="SUPFAM" id="SSF56219">
    <property type="entry name" value="DNase I-like"/>
    <property type="match status" value="1"/>
</dbReference>
<keyword evidence="1" id="KW-0732">Signal</keyword>
<reference evidence="3 4" key="1">
    <citation type="submission" date="2019-05" db="EMBL/GenBank/DDBJ databases">
        <title>Nesterenkonia sp. GY074 isolated from the Southern Atlantic Ocean.</title>
        <authorList>
            <person name="Zhang G."/>
        </authorList>
    </citation>
    <scope>NUCLEOTIDE SEQUENCE [LARGE SCALE GENOMIC DNA]</scope>
    <source>
        <strain evidence="3 4">GY074</strain>
    </source>
</reference>
<keyword evidence="4" id="KW-1185">Reference proteome</keyword>
<protein>
    <submittedName>
        <fullName evidence="3">Endonuclease/exonuclease/phosphatase family protein</fullName>
    </submittedName>
</protein>
<comment type="caution">
    <text evidence="3">The sequence shown here is derived from an EMBL/GenBank/DDBJ whole genome shotgun (WGS) entry which is preliminary data.</text>
</comment>
<feature type="signal peptide" evidence="1">
    <location>
        <begin position="1"/>
        <end position="40"/>
    </location>
</feature>
<proteinExistence type="predicted"/>
<feature type="domain" description="Endonuclease/exonuclease/phosphatase" evidence="2">
    <location>
        <begin position="117"/>
        <end position="298"/>
    </location>
</feature>
<dbReference type="Proteomes" id="UP000310458">
    <property type="component" value="Unassembled WGS sequence"/>
</dbReference>
<organism evidence="3 4">
    <name type="scientific">Nesterenkonia salmonea</name>
    <dbReference type="NCBI Taxonomy" id="1804987"/>
    <lineage>
        <taxon>Bacteria</taxon>
        <taxon>Bacillati</taxon>
        <taxon>Actinomycetota</taxon>
        <taxon>Actinomycetes</taxon>
        <taxon>Micrococcales</taxon>
        <taxon>Micrococcaceae</taxon>
        <taxon>Nesterenkonia</taxon>
    </lineage>
</organism>
<dbReference type="OrthoDB" id="292013at2"/>
<keyword evidence="3" id="KW-0269">Exonuclease</keyword>
<keyword evidence="3" id="KW-0540">Nuclease</keyword>
<accession>A0A5R9BAZ6</accession>
<dbReference type="InterPro" id="IPR036691">
    <property type="entry name" value="Endo/exonu/phosph_ase_sf"/>
</dbReference>
<dbReference type="GO" id="GO:0004519">
    <property type="term" value="F:endonuclease activity"/>
    <property type="evidence" value="ECO:0007669"/>
    <property type="project" value="UniProtKB-KW"/>
</dbReference>
<dbReference type="InterPro" id="IPR005135">
    <property type="entry name" value="Endo/exonuclease/phosphatase"/>
</dbReference>
<evidence type="ECO:0000313" key="4">
    <source>
        <dbReference type="Proteomes" id="UP000310458"/>
    </source>
</evidence>
<evidence type="ECO:0000313" key="3">
    <source>
        <dbReference type="EMBL" id="TLP95216.1"/>
    </source>
</evidence>